<protein>
    <recommendedName>
        <fullName evidence="1">DUF4219 domain-containing protein</fullName>
    </recommendedName>
</protein>
<feature type="domain" description="DUF4219" evidence="1">
    <location>
        <begin position="13"/>
        <end position="39"/>
    </location>
</feature>
<name>A0AAW1YP03_RUBAR</name>
<evidence type="ECO:0000259" key="1">
    <source>
        <dbReference type="Pfam" id="PF13961"/>
    </source>
</evidence>
<accession>A0AAW1YP03</accession>
<gene>
    <name evidence="2" type="ORF">M0R45_005947</name>
</gene>
<dbReference type="EMBL" id="JBEDUW010000001">
    <property type="protein sequence ID" value="KAK9950457.1"/>
    <property type="molecule type" value="Genomic_DNA"/>
</dbReference>
<dbReference type="Pfam" id="PF13961">
    <property type="entry name" value="DUF4219"/>
    <property type="match status" value="1"/>
</dbReference>
<organism evidence="2 3">
    <name type="scientific">Rubus argutus</name>
    <name type="common">Southern blackberry</name>
    <dbReference type="NCBI Taxonomy" id="59490"/>
    <lineage>
        <taxon>Eukaryota</taxon>
        <taxon>Viridiplantae</taxon>
        <taxon>Streptophyta</taxon>
        <taxon>Embryophyta</taxon>
        <taxon>Tracheophyta</taxon>
        <taxon>Spermatophyta</taxon>
        <taxon>Magnoliopsida</taxon>
        <taxon>eudicotyledons</taxon>
        <taxon>Gunneridae</taxon>
        <taxon>Pentapetalae</taxon>
        <taxon>rosids</taxon>
        <taxon>fabids</taxon>
        <taxon>Rosales</taxon>
        <taxon>Rosaceae</taxon>
        <taxon>Rosoideae</taxon>
        <taxon>Rosoideae incertae sedis</taxon>
        <taxon>Rubus</taxon>
    </lineage>
</organism>
<keyword evidence="3" id="KW-1185">Reference proteome</keyword>
<sequence>MAATVVPIVHKVLSQDNYEIWSLRVKTYLHAKDLWSVVKPTNEAPKLEDNEVEFKVWSNRNAEALHAIHICCGDDMFPFVSGLDTAKAAWNSLEAKFKSTISQTTDERPAGNVVGTGNEPIETPAPLMTIEDLRREFNSDPGGNSDAELELILRVMQPLIPEYGFRNAFFIVLAKTGSLDGVKKIANLYPEEDNGRPGAQLISHCFYSQELDIALDLIRRCPTLAFAQDYNGDSTLYMLTSMRSLFLTGTRIGPWQKLIYNSIQIQPTASAVAGDICINVESTENGQANHRNLIIHSVMGCFRGLFTHLL</sequence>
<dbReference type="AlphaFoldDB" id="A0AAW1YP03"/>
<dbReference type="InterPro" id="IPR025314">
    <property type="entry name" value="DUF4219"/>
</dbReference>
<reference evidence="2 3" key="1">
    <citation type="journal article" date="2023" name="G3 (Bethesda)">
        <title>A chromosome-length genome assembly and annotation of blackberry (Rubus argutus, cv. 'Hillquist').</title>
        <authorList>
            <person name="Bruna T."/>
            <person name="Aryal R."/>
            <person name="Dudchenko O."/>
            <person name="Sargent D.J."/>
            <person name="Mead D."/>
            <person name="Buti M."/>
            <person name="Cavallini A."/>
            <person name="Hytonen T."/>
            <person name="Andres J."/>
            <person name="Pham M."/>
            <person name="Weisz D."/>
            <person name="Mascagni F."/>
            <person name="Usai G."/>
            <person name="Natali L."/>
            <person name="Bassil N."/>
            <person name="Fernandez G.E."/>
            <person name="Lomsadze A."/>
            <person name="Armour M."/>
            <person name="Olukolu B."/>
            <person name="Poorten T."/>
            <person name="Britton C."/>
            <person name="Davik J."/>
            <person name="Ashrafi H."/>
            <person name="Aiden E.L."/>
            <person name="Borodovsky M."/>
            <person name="Worthington M."/>
        </authorList>
    </citation>
    <scope>NUCLEOTIDE SEQUENCE [LARGE SCALE GENOMIC DNA]</scope>
    <source>
        <strain evidence="2">PI 553951</strain>
    </source>
</reference>
<dbReference type="Proteomes" id="UP001457282">
    <property type="component" value="Unassembled WGS sequence"/>
</dbReference>
<evidence type="ECO:0000313" key="3">
    <source>
        <dbReference type="Proteomes" id="UP001457282"/>
    </source>
</evidence>
<evidence type="ECO:0000313" key="2">
    <source>
        <dbReference type="EMBL" id="KAK9950457.1"/>
    </source>
</evidence>
<proteinExistence type="predicted"/>
<comment type="caution">
    <text evidence="2">The sequence shown here is derived from an EMBL/GenBank/DDBJ whole genome shotgun (WGS) entry which is preliminary data.</text>
</comment>